<gene>
    <name evidence="1" type="ORF">H1D33_03400</name>
</gene>
<reference evidence="2" key="1">
    <citation type="submission" date="2020-07" db="EMBL/GenBank/DDBJ databases">
        <title>A new Micromonospora strain with potent antibiotic activity isolated from the microbiome of a mid-Atlantic deep-sea sponge.</title>
        <authorList>
            <person name="Back C.R."/>
            <person name="Stennett H.L."/>
            <person name="Williams S.E."/>
            <person name="Wang L."/>
            <person name="Ojeda Gomez J."/>
            <person name="Abdulle O.M."/>
            <person name="Duffy T."/>
            <person name="Hendry K.R."/>
            <person name="Powell D."/>
            <person name="Stach J.E."/>
            <person name="Essex-Lopresti A.E."/>
            <person name="Willis C.L."/>
            <person name="Curnow P."/>
            <person name="Race P.R."/>
        </authorList>
    </citation>
    <scope>NUCLEOTIDE SEQUENCE [LARGE SCALE GENOMIC DNA]</scope>
    <source>
        <strain evidence="2">28ISP2-46</strain>
    </source>
</reference>
<dbReference type="EMBL" id="CP059322">
    <property type="protein sequence ID" value="QLQ37952.1"/>
    <property type="molecule type" value="Genomic_DNA"/>
</dbReference>
<dbReference type="Proteomes" id="UP000510844">
    <property type="component" value="Chromosome"/>
</dbReference>
<organism evidence="1 2">
    <name type="scientific">Micromonospora robiginosa</name>
    <dbReference type="NCBI Taxonomy" id="2749844"/>
    <lineage>
        <taxon>Bacteria</taxon>
        <taxon>Bacillati</taxon>
        <taxon>Actinomycetota</taxon>
        <taxon>Actinomycetes</taxon>
        <taxon>Micromonosporales</taxon>
        <taxon>Micromonosporaceae</taxon>
        <taxon>Micromonospora</taxon>
    </lineage>
</organism>
<evidence type="ECO:0000313" key="2">
    <source>
        <dbReference type="Proteomes" id="UP000510844"/>
    </source>
</evidence>
<dbReference type="KEGG" id="mfeu:H1D33_03400"/>
<dbReference type="AlphaFoldDB" id="A0A7L6B7K4"/>
<dbReference type="RefSeq" id="WP_181570397.1">
    <property type="nucleotide sequence ID" value="NZ_CP059322.2"/>
</dbReference>
<keyword evidence="2" id="KW-1185">Reference proteome</keyword>
<proteinExistence type="predicted"/>
<sequence>MTQQETTNRRPIETLTAGEHVSDSQGVHEIVHVLGMQDGGAREITLTLRPLGPGKPWLMRHPEGTPVWAATSAEVREYEDQGRRRALAELLHKLADDIVEHQLPLPSYHFTVSPGHFSTQADVERWATYLGAEVGTSRAAPDIAVTSASRPITDRLSLDIRVQGNADPVVEPAVGAELAAKVQAEADALPAEPEHYHAAGAGGEAGACAAVCACGVTFAGFDSIAEAVVELDKHIANPDPEQDWYFTFGSGQQHDGKYVVIAGTYDSARARMLEVFGNRWSHQYASAEAAGVYEFGMALLPEAEWPKPVCVNLLDGDKPCSNPPATGAIFCAQCIASGRDADELPQSAGE</sequence>
<protein>
    <submittedName>
        <fullName evidence="1">Uncharacterized protein</fullName>
    </submittedName>
</protein>
<evidence type="ECO:0000313" key="1">
    <source>
        <dbReference type="EMBL" id="QLQ37952.1"/>
    </source>
</evidence>
<name>A0A7L6B7K4_9ACTN</name>
<accession>A0A7L6B7K4</accession>
<reference evidence="1 2" key="2">
    <citation type="journal article" date="2021" name="Mar. Drugs">
        <title>A New Micromonospora Strain with Antibiotic Activity Isolated from the Microbiome of a Mid-Atlantic Deep-Sea Sponge.</title>
        <authorList>
            <person name="Back C.R."/>
            <person name="Stennett H.L."/>
            <person name="Williams S.E."/>
            <person name="Wang L."/>
            <person name="Ojeda Gomez J."/>
            <person name="Abdulle O.M."/>
            <person name="Duffy T."/>
            <person name="Neal C."/>
            <person name="Mantell J."/>
            <person name="Jepson M.A."/>
            <person name="Hendry K.R."/>
            <person name="Powell D."/>
            <person name="Stach J.E.M."/>
            <person name="Essex-Lopresti A.E."/>
            <person name="Willis C.L."/>
            <person name="Curnow P."/>
            <person name="Race P.R."/>
        </authorList>
    </citation>
    <scope>NUCLEOTIDE SEQUENCE [LARGE SCALE GENOMIC DNA]</scope>
    <source>
        <strain evidence="1 2">28ISP2-46</strain>
    </source>
</reference>